<evidence type="ECO:0000313" key="3">
    <source>
        <dbReference type="Proteomes" id="UP000237839"/>
    </source>
</evidence>
<evidence type="ECO:0000313" key="2">
    <source>
        <dbReference type="EMBL" id="PRC93422.1"/>
    </source>
</evidence>
<reference evidence="2 3" key="1">
    <citation type="submission" date="2018-02" db="EMBL/GenBank/DDBJ databases">
        <title>Solimicrobium silvestre gen. nov., sp. nov., isolated from alpine forest soil.</title>
        <authorList>
            <person name="Margesin R."/>
            <person name="Albuquerque L."/>
            <person name="Zhang D.-C."/>
            <person name="Froufe H.J.C."/>
            <person name="Severino R."/>
            <person name="Roxo I."/>
            <person name="Egas C."/>
            <person name="Da Costa M.S."/>
        </authorList>
    </citation>
    <scope>NUCLEOTIDE SEQUENCE [LARGE SCALE GENOMIC DNA]</scope>
    <source>
        <strain evidence="2 3">S20-91</strain>
    </source>
</reference>
<name>A0A2S9H0B1_9BURK</name>
<sequence>MKAPPFFYSARVMASIAAMILVSLFYACAQAEPIDEDAASRHVYATGGVHNEKNCEPPHRCVFPRKPGEPVDPAFPAFWTSEWTMYRVFNNEDKFPPPYSSPPKGLSTSDYEVSYGASYYDSTYTPKDGDGHGAMMEHYEKRCLPIFPSSNKYSCSFVSLGNKAYFLRYADRPPGTPACCQFSLQNHPPERDFIKHLPYNAEQSSHLDGSIDAYSRLMSLQKILFGYAFEKLPRPDIVDKTAPPYRHPQSFFFAGYPLDPPDAPIVSQNYRNFRMEKPNPIYTWDQVPLMCPPVPVWCCLFTGDCPVKEKESEVQPVAAQWNNIQQ</sequence>
<feature type="signal peptide" evidence="1">
    <location>
        <begin position="1"/>
        <end position="29"/>
    </location>
</feature>
<protein>
    <submittedName>
        <fullName evidence="2">Uncharacterized protein</fullName>
    </submittedName>
</protein>
<dbReference type="EMBL" id="PUGF01000007">
    <property type="protein sequence ID" value="PRC93422.1"/>
    <property type="molecule type" value="Genomic_DNA"/>
</dbReference>
<keyword evidence="3" id="KW-1185">Reference proteome</keyword>
<dbReference type="AlphaFoldDB" id="A0A2S9H0B1"/>
<feature type="chain" id="PRO_5015758993" evidence="1">
    <location>
        <begin position="30"/>
        <end position="326"/>
    </location>
</feature>
<gene>
    <name evidence="2" type="ORF">S2091_1809</name>
</gene>
<dbReference type="OrthoDB" id="9132003at2"/>
<dbReference type="PROSITE" id="PS51257">
    <property type="entry name" value="PROKAR_LIPOPROTEIN"/>
    <property type="match status" value="1"/>
</dbReference>
<proteinExistence type="predicted"/>
<evidence type="ECO:0000256" key="1">
    <source>
        <dbReference type="SAM" id="SignalP"/>
    </source>
</evidence>
<accession>A0A2S9H0B1</accession>
<dbReference type="Proteomes" id="UP000237839">
    <property type="component" value="Unassembled WGS sequence"/>
</dbReference>
<organism evidence="2 3">
    <name type="scientific">Solimicrobium silvestre</name>
    <dbReference type="NCBI Taxonomy" id="2099400"/>
    <lineage>
        <taxon>Bacteria</taxon>
        <taxon>Pseudomonadati</taxon>
        <taxon>Pseudomonadota</taxon>
        <taxon>Betaproteobacteria</taxon>
        <taxon>Burkholderiales</taxon>
        <taxon>Oxalobacteraceae</taxon>
        <taxon>Solimicrobium</taxon>
    </lineage>
</organism>
<dbReference type="RefSeq" id="WP_105531473.1">
    <property type="nucleotide sequence ID" value="NZ_PUGF01000007.1"/>
</dbReference>
<keyword evidence="1" id="KW-0732">Signal</keyword>
<comment type="caution">
    <text evidence="2">The sequence shown here is derived from an EMBL/GenBank/DDBJ whole genome shotgun (WGS) entry which is preliminary data.</text>
</comment>